<dbReference type="Proteomes" id="UP001482620">
    <property type="component" value="Unassembled WGS sequence"/>
</dbReference>
<dbReference type="EMBL" id="JAHRIQ010049379">
    <property type="protein sequence ID" value="MEQ2237635.1"/>
    <property type="molecule type" value="Genomic_DNA"/>
</dbReference>
<reference evidence="1 2" key="1">
    <citation type="submission" date="2021-06" db="EMBL/GenBank/DDBJ databases">
        <authorList>
            <person name="Palmer J.M."/>
        </authorList>
    </citation>
    <scope>NUCLEOTIDE SEQUENCE [LARGE SCALE GENOMIC DNA]</scope>
    <source>
        <strain evidence="2">if_2019</strain>
        <tissue evidence="1">Muscle</tissue>
    </source>
</reference>
<name>A0ABV0TZB3_9TELE</name>
<evidence type="ECO:0000313" key="1">
    <source>
        <dbReference type="EMBL" id="MEQ2237635.1"/>
    </source>
</evidence>
<accession>A0ABV0TZB3</accession>
<proteinExistence type="predicted"/>
<comment type="caution">
    <text evidence="1">The sequence shown here is derived from an EMBL/GenBank/DDBJ whole genome shotgun (WGS) entry which is preliminary data.</text>
</comment>
<sequence length="157" mass="17479">MCESVCVRVRLRGSAAGLICQTSPGYRSYRRRTACRAAENNTYRPTASPRDVDPTLSWELGHEAEMKREKKVCRVRPGCCRKCVKGRAGLLPPGSPEVQSSSRPLLLSLVPFKNRLTVRLPTKLLSLISVLLSSRSVRMSFSDCMCICVCVCGVEWK</sequence>
<evidence type="ECO:0000313" key="2">
    <source>
        <dbReference type="Proteomes" id="UP001482620"/>
    </source>
</evidence>
<keyword evidence="2" id="KW-1185">Reference proteome</keyword>
<organism evidence="1 2">
    <name type="scientific">Ilyodon furcidens</name>
    <name type="common">goldbreast splitfin</name>
    <dbReference type="NCBI Taxonomy" id="33524"/>
    <lineage>
        <taxon>Eukaryota</taxon>
        <taxon>Metazoa</taxon>
        <taxon>Chordata</taxon>
        <taxon>Craniata</taxon>
        <taxon>Vertebrata</taxon>
        <taxon>Euteleostomi</taxon>
        <taxon>Actinopterygii</taxon>
        <taxon>Neopterygii</taxon>
        <taxon>Teleostei</taxon>
        <taxon>Neoteleostei</taxon>
        <taxon>Acanthomorphata</taxon>
        <taxon>Ovalentaria</taxon>
        <taxon>Atherinomorphae</taxon>
        <taxon>Cyprinodontiformes</taxon>
        <taxon>Goodeidae</taxon>
        <taxon>Ilyodon</taxon>
    </lineage>
</organism>
<protein>
    <submittedName>
        <fullName evidence="1">Uncharacterized protein</fullName>
    </submittedName>
</protein>
<gene>
    <name evidence="1" type="ORF">ILYODFUR_025126</name>
</gene>